<accession>A0ABP1BLY8</accession>
<reference evidence="1" key="1">
    <citation type="submission" date="2024-03" db="EMBL/GenBank/DDBJ databases">
        <authorList>
            <consortium name="ELIXIR-Norway"/>
            <consortium name="Elixir Norway"/>
        </authorList>
    </citation>
    <scope>NUCLEOTIDE SEQUENCE</scope>
</reference>
<sequence length="88" mass="9697">MSPAKLIFFSSSSFQEMLAEGDLEKPAICLFHGSSYVRTTKCLLFTGLGWIYAVGRCALVLKYPLLTTDLLARREGRAAYQSSEALEG</sequence>
<gene>
    <name evidence="1" type="ORF">CSSPJE1EN2_LOCUS18853</name>
</gene>
<evidence type="ECO:0000313" key="1">
    <source>
        <dbReference type="EMBL" id="CAK9876811.1"/>
    </source>
</evidence>
<keyword evidence="2" id="KW-1185">Reference proteome</keyword>
<dbReference type="Proteomes" id="UP001497522">
    <property type="component" value="Chromosome 5"/>
</dbReference>
<name>A0ABP1BLY8_9BRYO</name>
<proteinExistence type="predicted"/>
<dbReference type="EMBL" id="OZ023706">
    <property type="protein sequence ID" value="CAK9876811.1"/>
    <property type="molecule type" value="Genomic_DNA"/>
</dbReference>
<organism evidence="1 2">
    <name type="scientific">Sphagnum jensenii</name>
    <dbReference type="NCBI Taxonomy" id="128206"/>
    <lineage>
        <taxon>Eukaryota</taxon>
        <taxon>Viridiplantae</taxon>
        <taxon>Streptophyta</taxon>
        <taxon>Embryophyta</taxon>
        <taxon>Bryophyta</taxon>
        <taxon>Sphagnophytina</taxon>
        <taxon>Sphagnopsida</taxon>
        <taxon>Sphagnales</taxon>
        <taxon>Sphagnaceae</taxon>
        <taxon>Sphagnum</taxon>
    </lineage>
</organism>
<evidence type="ECO:0000313" key="2">
    <source>
        <dbReference type="Proteomes" id="UP001497522"/>
    </source>
</evidence>
<protein>
    <submittedName>
        <fullName evidence="1">Uncharacterized protein</fullName>
    </submittedName>
</protein>